<dbReference type="AlphaFoldDB" id="A0A1Y2D6A7"/>
<sequence length="63" mass="7453">MLYPNAEVKQLRKSNAALPYFRLRHDGHLLFQENCHGQIKYLRHRSCEDFLRVVKPSSVPCLQ</sequence>
<dbReference type="GeneID" id="63769881"/>
<proteinExistence type="predicted"/>
<comment type="caution">
    <text evidence="1">The sequence shown here is derived from an EMBL/GenBank/DDBJ whole genome shotgun (WGS) entry which is preliminary data.</text>
</comment>
<dbReference type="EMBL" id="MCFJ01000031">
    <property type="protein sequence ID" value="ORY54828.1"/>
    <property type="molecule type" value="Genomic_DNA"/>
</dbReference>
<reference evidence="1 2" key="1">
    <citation type="submission" date="2016-07" db="EMBL/GenBank/DDBJ databases">
        <title>Pervasive Adenine N6-methylation of Active Genes in Fungi.</title>
        <authorList>
            <consortium name="DOE Joint Genome Institute"/>
            <person name="Mondo S.J."/>
            <person name="Dannebaum R.O."/>
            <person name="Kuo R.C."/>
            <person name="Labutti K."/>
            <person name="Haridas S."/>
            <person name="Kuo A."/>
            <person name="Salamov A."/>
            <person name="Ahrendt S.R."/>
            <person name="Lipzen A."/>
            <person name="Sullivan W."/>
            <person name="Andreopoulos W.B."/>
            <person name="Clum A."/>
            <person name="Lindquist E."/>
            <person name="Daum C."/>
            <person name="Ramamoorthy G.K."/>
            <person name="Gryganskyi A."/>
            <person name="Culley D."/>
            <person name="Magnuson J.K."/>
            <person name="James T.Y."/>
            <person name="O'Malley M.A."/>
            <person name="Stajich J.E."/>
            <person name="Spatafora J.W."/>
            <person name="Visel A."/>
            <person name="Grigoriev I.V."/>
        </authorList>
    </citation>
    <scope>NUCLEOTIDE SEQUENCE [LARGE SCALE GENOMIC DNA]</scope>
    <source>
        <strain evidence="1 2">CBS 129021</strain>
    </source>
</reference>
<gene>
    <name evidence="1" type="ORF">BCR38DRAFT_146052</name>
</gene>
<dbReference type="Proteomes" id="UP000193689">
    <property type="component" value="Unassembled WGS sequence"/>
</dbReference>
<keyword evidence="2" id="KW-1185">Reference proteome</keyword>
<evidence type="ECO:0000313" key="2">
    <source>
        <dbReference type="Proteomes" id="UP000193689"/>
    </source>
</evidence>
<organism evidence="1 2">
    <name type="scientific">Pseudomassariella vexata</name>
    <dbReference type="NCBI Taxonomy" id="1141098"/>
    <lineage>
        <taxon>Eukaryota</taxon>
        <taxon>Fungi</taxon>
        <taxon>Dikarya</taxon>
        <taxon>Ascomycota</taxon>
        <taxon>Pezizomycotina</taxon>
        <taxon>Sordariomycetes</taxon>
        <taxon>Xylariomycetidae</taxon>
        <taxon>Amphisphaeriales</taxon>
        <taxon>Pseudomassariaceae</taxon>
        <taxon>Pseudomassariella</taxon>
    </lineage>
</organism>
<protein>
    <submittedName>
        <fullName evidence="1">Uncharacterized protein</fullName>
    </submittedName>
</protein>
<evidence type="ECO:0000313" key="1">
    <source>
        <dbReference type="EMBL" id="ORY54828.1"/>
    </source>
</evidence>
<accession>A0A1Y2D6A7</accession>
<dbReference type="InParanoid" id="A0A1Y2D6A7"/>
<dbReference type="RefSeq" id="XP_040709352.1">
    <property type="nucleotide sequence ID" value="XM_040853669.1"/>
</dbReference>
<name>A0A1Y2D6A7_9PEZI</name>